<dbReference type="AlphaFoldDB" id="A0A330L541"/>
<dbReference type="OrthoDB" id="9814716at2"/>
<dbReference type="InterPro" id="IPR008207">
    <property type="entry name" value="Sig_transdc_His_kin_Hpt_dom"/>
</dbReference>
<dbReference type="InterPro" id="IPR036641">
    <property type="entry name" value="HPT_dom_sf"/>
</dbReference>
<sequence length="111" mass="12116">MNQTFPDQPIAHPDLPIVHVEQDFEPLLPKFMTNRKREVVTMSEALARQDFDTVRKVAHGMKGAGGSFGFDLVTARAATIEQAAKTGSAASIATELALLATYLEQVQVVFD</sequence>
<gene>
    <name evidence="3" type="ORF">NITLEN_20588</name>
</gene>
<reference evidence="4" key="1">
    <citation type="submission" date="2018-04" db="EMBL/GenBank/DDBJ databases">
        <authorList>
            <person name="Lucker S."/>
            <person name="Sakoula D."/>
        </authorList>
    </citation>
    <scope>NUCLEOTIDE SEQUENCE [LARGE SCALE GENOMIC DNA]</scope>
</reference>
<feature type="modified residue" description="Phosphohistidine" evidence="1">
    <location>
        <position position="59"/>
    </location>
</feature>
<dbReference type="SUPFAM" id="SSF47226">
    <property type="entry name" value="Histidine-containing phosphotransfer domain, HPT domain"/>
    <property type="match status" value="1"/>
</dbReference>
<dbReference type="PROSITE" id="PS50894">
    <property type="entry name" value="HPT"/>
    <property type="match status" value="1"/>
</dbReference>
<keyword evidence="4" id="KW-1185">Reference proteome</keyword>
<dbReference type="GO" id="GO:0004672">
    <property type="term" value="F:protein kinase activity"/>
    <property type="evidence" value="ECO:0007669"/>
    <property type="project" value="UniProtKB-ARBA"/>
</dbReference>
<evidence type="ECO:0000313" key="4">
    <source>
        <dbReference type="Proteomes" id="UP000248168"/>
    </source>
</evidence>
<dbReference type="InParanoid" id="A0A330L541"/>
<dbReference type="Pfam" id="PF01627">
    <property type="entry name" value="Hpt"/>
    <property type="match status" value="1"/>
</dbReference>
<dbReference type="Proteomes" id="UP000248168">
    <property type="component" value="Unassembled WGS sequence"/>
</dbReference>
<dbReference type="GO" id="GO:0000160">
    <property type="term" value="P:phosphorelay signal transduction system"/>
    <property type="evidence" value="ECO:0007669"/>
    <property type="project" value="InterPro"/>
</dbReference>
<dbReference type="EMBL" id="OUNR01000012">
    <property type="protein sequence ID" value="SPP64948.1"/>
    <property type="molecule type" value="Genomic_DNA"/>
</dbReference>
<organism evidence="3 4">
    <name type="scientific">Nitrospira lenta</name>
    <dbReference type="NCBI Taxonomy" id="1436998"/>
    <lineage>
        <taxon>Bacteria</taxon>
        <taxon>Pseudomonadati</taxon>
        <taxon>Nitrospirota</taxon>
        <taxon>Nitrospiria</taxon>
        <taxon>Nitrospirales</taxon>
        <taxon>Nitrospiraceae</taxon>
        <taxon>Nitrospira</taxon>
    </lineage>
</organism>
<proteinExistence type="predicted"/>
<dbReference type="RefSeq" id="WP_121989262.1">
    <property type="nucleotide sequence ID" value="NZ_OUNR01000012.1"/>
</dbReference>
<evidence type="ECO:0000313" key="3">
    <source>
        <dbReference type="EMBL" id="SPP64948.1"/>
    </source>
</evidence>
<protein>
    <recommendedName>
        <fullName evidence="2">HPt domain-containing protein</fullName>
    </recommendedName>
</protein>
<feature type="domain" description="HPt" evidence="2">
    <location>
        <begin position="20"/>
        <end position="111"/>
    </location>
</feature>
<dbReference type="Gene3D" id="1.20.120.160">
    <property type="entry name" value="HPT domain"/>
    <property type="match status" value="1"/>
</dbReference>
<evidence type="ECO:0000256" key="1">
    <source>
        <dbReference type="PROSITE-ProRule" id="PRU00110"/>
    </source>
</evidence>
<accession>A0A330L541</accession>
<name>A0A330L541_9BACT</name>
<keyword evidence="1" id="KW-0597">Phosphoprotein</keyword>
<evidence type="ECO:0000259" key="2">
    <source>
        <dbReference type="PROSITE" id="PS50894"/>
    </source>
</evidence>